<accession>A0A7C9IAQ0</accession>
<organism evidence="1 2">
    <name type="scientific">Deinococcus arboris</name>
    <dbReference type="NCBI Taxonomy" id="2682977"/>
    <lineage>
        <taxon>Bacteria</taxon>
        <taxon>Thermotogati</taxon>
        <taxon>Deinococcota</taxon>
        <taxon>Deinococci</taxon>
        <taxon>Deinococcales</taxon>
        <taxon>Deinococcaceae</taxon>
        <taxon>Deinococcus</taxon>
    </lineage>
</organism>
<dbReference type="Proteomes" id="UP000483286">
    <property type="component" value="Unassembled WGS sequence"/>
</dbReference>
<evidence type="ECO:0000313" key="1">
    <source>
        <dbReference type="EMBL" id="MVN86906.1"/>
    </source>
</evidence>
<keyword evidence="2" id="KW-1185">Reference proteome</keyword>
<proteinExistence type="predicted"/>
<evidence type="ECO:0000313" key="2">
    <source>
        <dbReference type="Proteomes" id="UP000483286"/>
    </source>
</evidence>
<protein>
    <submittedName>
        <fullName evidence="1">Uncharacterized protein</fullName>
    </submittedName>
</protein>
<reference evidence="1 2" key="1">
    <citation type="submission" date="2019-12" db="EMBL/GenBank/DDBJ databases">
        <title>Deinococcus sp. HMF7620 Genome sequencing and assembly.</title>
        <authorList>
            <person name="Kang H."/>
            <person name="Kim H."/>
            <person name="Joh K."/>
        </authorList>
    </citation>
    <scope>NUCLEOTIDE SEQUENCE [LARGE SCALE GENOMIC DNA]</scope>
    <source>
        <strain evidence="1 2">HMF7620</strain>
    </source>
</reference>
<gene>
    <name evidence="1" type="ORF">GO986_09025</name>
</gene>
<dbReference type="RefSeq" id="WP_157458957.1">
    <property type="nucleotide sequence ID" value="NZ_WQLB01000009.1"/>
</dbReference>
<name>A0A7C9IAQ0_9DEIO</name>
<dbReference type="EMBL" id="WQLB01000009">
    <property type="protein sequence ID" value="MVN86906.1"/>
    <property type="molecule type" value="Genomic_DNA"/>
</dbReference>
<dbReference type="AlphaFoldDB" id="A0A7C9IAQ0"/>
<comment type="caution">
    <text evidence="1">The sequence shown here is derived from an EMBL/GenBank/DDBJ whole genome shotgun (WGS) entry which is preliminary data.</text>
</comment>
<sequence length="219" mass="23348">MPLVVSNAATARLSGNMVPEGRIIYFDPVEGFTGVTFADLGLFPEDATIFPNAEITREAIRALNPEGGPSIVVDERITETDITYEVPVLTPDDTVRSLHNGAPAVALADTDMAGIKVSPFSPGASILGRLIVVAKRPGTDPARLFRVFWHPRAALQSNGTGDSQGEETLLFNISVRAHTYEPGADFTDVASQITPYGAIFTVPANKLQTLLDKLADEAA</sequence>